<gene>
    <name evidence="1" type="ORF">LPTSP3_g10510</name>
</gene>
<dbReference type="SFLD" id="SFLDG01135">
    <property type="entry name" value="C1.5.6:_HAD__Beta-PGM__Phospha"/>
    <property type="match status" value="1"/>
</dbReference>
<dbReference type="RefSeq" id="WP_109018375.1">
    <property type="nucleotide sequence ID" value="NZ_AP025028.1"/>
</dbReference>
<dbReference type="EMBL" id="AP025028">
    <property type="protein sequence ID" value="BDA78121.1"/>
    <property type="molecule type" value="Genomic_DNA"/>
</dbReference>
<dbReference type="PANTHER" id="PTHR18901:SF38">
    <property type="entry name" value="PSEUDOURIDINE-5'-PHOSPHATASE"/>
    <property type="match status" value="1"/>
</dbReference>
<proteinExistence type="predicted"/>
<keyword evidence="2" id="KW-1185">Reference proteome</keyword>
<reference evidence="1 2" key="1">
    <citation type="submission" date="2021-08" db="EMBL/GenBank/DDBJ databases">
        <title>Complete genome sequence of Leptospira kobayashii strain E30.</title>
        <authorList>
            <person name="Nakao R."/>
            <person name="Nakamura S."/>
            <person name="Masuzawa T."/>
            <person name="Koizumi N."/>
        </authorList>
    </citation>
    <scope>NUCLEOTIDE SEQUENCE [LARGE SCALE GENOMIC DNA]</scope>
    <source>
        <strain evidence="1 2">E30</strain>
    </source>
</reference>
<sequence length="215" mass="24589">MKKLVIFDMDGVLLDSEKLYLDMNRKFFKELGAEISREEHLTFVGISATTMWKYIREKFDLPQTVDELKEMEKELKYEMLKKENLIPSKHIITYLQFLKENGNTLAIASSGLRKNIDLILSKLGMEVYFDLIVSGEQVTKGKPEPDIFQMVSRHFGRAPGECIVIEDSKNGVLAAKAAQMFCIGYRNPTSGNQDLSPADIIIDHFQDSRLFQLVT</sequence>
<organism evidence="1 2">
    <name type="scientific">Leptospira kobayashii</name>
    <dbReference type="NCBI Taxonomy" id="1917830"/>
    <lineage>
        <taxon>Bacteria</taxon>
        <taxon>Pseudomonadati</taxon>
        <taxon>Spirochaetota</taxon>
        <taxon>Spirochaetia</taxon>
        <taxon>Leptospirales</taxon>
        <taxon>Leptospiraceae</taxon>
        <taxon>Leptospira</taxon>
    </lineage>
</organism>
<dbReference type="PANTHER" id="PTHR18901">
    <property type="entry name" value="2-DEOXYGLUCOSE-6-PHOSPHATE PHOSPHATASE 2"/>
    <property type="match status" value="1"/>
</dbReference>
<dbReference type="Gene3D" id="1.10.150.240">
    <property type="entry name" value="Putative phosphatase, domain 2"/>
    <property type="match status" value="1"/>
</dbReference>
<dbReference type="Pfam" id="PF13419">
    <property type="entry name" value="HAD_2"/>
    <property type="match status" value="1"/>
</dbReference>
<dbReference type="SFLD" id="SFLDS00003">
    <property type="entry name" value="Haloacid_Dehalogenase"/>
    <property type="match status" value="1"/>
</dbReference>
<dbReference type="NCBIfam" id="TIGR01549">
    <property type="entry name" value="HAD-SF-IA-v1"/>
    <property type="match status" value="1"/>
</dbReference>
<dbReference type="NCBIfam" id="TIGR01509">
    <property type="entry name" value="HAD-SF-IA-v3"/>
    <property type="match status" value="1"/>
</dbReference>
<dbReference type="InterPro" id="IPR006439">
    <property type="entry name" value="HAD-SF_hydro_IA"/>
</dbReference>
<dbReference type="PRINTS" id="PR00413">
    <property type="entry name" value="HADHALOGNASE"/>
</dbReference>
<dbReference type="Proteomes" id="UP000245263">
    <property type="component" value="Chromosome 1"/>
</dbReference>
<dbReference type="InterPro" id="IPR023214">
    <property type="entry name" value="HAD_sf"/>
</dbReference>
<dbReference type="InterPro" id="IPR023198">
    <property type="entry name" value="PGP-like_dom2"/>
</dbReference>
<dbReference type="Gene3D" id="3.40.50.1000">
    <property type="entry name" value="HAD superfamily/HAD-like"/>
    <property type="match status" value="1"/>
</dbReference>
<dbReference type="SUPFAM" id="SSF56784">
    <property type="entry name" value="HAD-like"/>
    <property type="match status" value="1"/>
</dbReference>
<accession>A0ABN6KD51</accession>
<evidence type="ECO:0000313" key="2">
    <source>
        <dbReference type="Proteomes" id="UP000245263"/>
    </source>
</evidence>
<dbReference type="SFLD" id="SFLDG01129">
    <property type="entry name" value="C1.5:_HAD__Beta-PGM__Phosphata"/>
    <property type="match status" value="1"/>
</dbReference>
<name>A0ABN6KD51_9LEPT</name>
<dbReference type="InterPro" id="IPR036412">
    <property type="entry name" value="HAD-like_sf"/>
</dbReference>
<dbReference type="InterPro" id="IPR041492">
    <property type="entry name" value="HAD_2"/>
</dbReference>
<evidence type="ECO:0000313" key="1">
    <source>
        <dbReference type="EMBL" id="BDA78121.1"/>
    </source>
</evidence>
<protein>
    <submittedName>
        <fullName evidence="1">Phosphatase</fullName>
    </submittedName>
</protein>